<feature type="transmembrane region" description="Helical" evidence="5">
    <location>
        <begin position="80"/>
        <end position="101"/>
    </location>
</feature>
<keyword evidence="2 5" id="KW-0812">Transmembrane</keyword>
<evidence type="ECO:0000313" key="6">
    <source>
        <dbReference type="EMBL" id="SHJ35595.1"/>
    </source>
</evidence>
<protein>
    <recommendedName>
        <fullName evidence="5">Probable membrane transporter protein</fullName>
    </recommendedName>
</protein>
<organism evidence="6 7">
    <name type="scientific">Tangfeifania diversioriginum</name>
    <dbReference type="NCBI Taxonomy" id="1168035"/>
    <lineage>
        <taxon>Bacteria</taxon>
        <taxon>Pseudomonadati</taxon>
        <taxon>Bacteroidota</taxon>
        <taxon>Bacteroidia</taxon>
        <taxon>Marinilabiliales</taxon>
        <taxon>Prolixibacteraceae</taxon>
        <taxon>Tangfeifania</taxon>
    </lineage>
</organism>
<dbReference type="PANTHER" id="PTHR43701">
    <property type="entry name" value="MEMBRANE TRANSPORTER PROTEIN MJ0441-RELATED"/>
    <property type="match status" value="1"/>
</dbReference>
<feature type="transmembrane region" description="Helical" evidence="5">
    <location>
        <begin position="246"/>
        <end position="263"/>
    </location>
</feature>
<evidence type="ECO:0000256" key="5">
    <source>
        <dbReference type="RuleBase" id="RU363041"/>
    </source>
</evidence>
<dbReference type="RefSeq" id="WP_073169654.1">
    <property type="nucleotide sequence ID" value="NZ_FQZE01000017.1"/>
</dbReference>
<dbReference type="PANTHER" id="PTHR43701:SF2">
    <property type="entry name" value="MEMBRANE TRANSPORTER PROTEIN YJNA-RELATED"/>
    <property type="match status" value="1"/>
</dbReference>
<keyword evidence="4 5" id="KW-0472">Membrane</keyword>
<evidence type="ECO:0000256" key="1">
    <source>
        <dbReference type="ARBA" id="ARBA00004141"/>
    </source>
</evidence>
<reference evidence="6 7" key="1">
    <citation type="submission" date="2016-11" db="EMBL/GenBank/DDBJ databases">
        <authorList>
            <person name="Jaros S."/>
            <person name="Januszkiewicz K."/>
            <person name="Wedrychowicz H."/>
        </authorList>
    </citation>
    <scope>NUCLEOTIDE SEQUENCE [LARGE SCALE GENOMIC DNA]</scope>
    <source>
        <strain evidence="6 7">DSM 27063</strain>
    </source>
</reference>
<dbReference type="InterPro" id="IPR002781">
    <property type="entry name" value="TM_pro_TauE-like"/>
</dbReference>
<dbReference type="OrthoDB" id="1120993at2"/>
<evidence type="ECO:0000313" key="7">
    <source>
        <dbReference type="Proteomes" id="UP000184050"/>
    </source>
</evidence>
<proteinExistence type="inferred from homology"/>
<sequence>MLFYSAFQESYIWLPFIGLIVGVLATMIGSGGGLFFPLILILLFQVPAHIAVATSLAASLPLGIAGSIGHYRKKNIHFQLALLFGIAGIIGAVSGTLITRLLNPEQLKIAFGIYSILLAIIIFLNSRRKKKADTSPEISKKLNRIKISKGSVFGFAGGIISGTFGTSGAAPVLAGLIALHTPIKLVIGTSLFVVLVNTFSAFAGHFLVGEIDLTLVLFLTMGTIAGALTGPHLLSKINLEKYETGIKKIFIIIILISGIVLIFK</sequence>
<keyword evidence="5" id="KW-1003">Cell membrane</keyword>
<feature type="transmembrane region" description="Helical" evidence="5">
    <location>
        <begin position="12"/>
        <end position="44"/>
    </location>
</feature>
<keyword evidence="3 5" id="KW-1133">Transmembrane helix</keyword>
<dbReference type="InterPro" id="IPR051598">
    <property type="entry name" value="TSUP/Inactive_protease-like"/>
</dbReference>
<evidence type="ECO:0000256" key="4">
    <source>
        <dbReference type="ARBA" id="ARBA00023136"/>
    </source>
</evidence>
<dbReference type="GO" id="GO:0005886">
    <property type="term" value="C:plasma membrane"/>
    <property type="evidence" value="ECO:0007669"/>
    <property type="project" value="UniProtKB-SubCell"/>
</dbReference>
<dbReference type="Proteomes" id="UP000184050">
    <property type="component" value="Unassembled WGS sequence"/>
</dbReference>
<dbReference type="Pfam" id="PF01925">
    <property type="entry name" value="TauE"/>
    <property type="match status" value="1"/>
</dbReference>
<feature type="transmembrane region" description="Helical" evidence="5">
    <location>
        <begin position="50"/>
        <end position="68"/>
    </location>
</feature>
<feature type="transmembrane region" description="Helical" evidence="5">
    <location>
        <begin position="107"/>
        <end position="124"/>
    </location>
</feature>
<feature type="transmembrane region" description="Helical" evidence="5">
    <location>
        <begin position="152"/>
        <end position="179"/>
    </location>
</feature>
<dbReference type="EMBL" id="FQZE01000017">
    <property type="protein sequence ID" value="SHJ35595.1"/>
    <property type="molecule type" value="Genomic_DNA"/>
</dbReference>
<comment type="subcellular location">
    <subcellularLocation>
        <location evidence="5">Cell membrane</location>
        <topology evidence="5">Multi-pass membrane protein</topology>
    </subcellularLocation>
    <subcellularLocation>
        <location evidence="1">Membrane</location>
        <topology evidence="1">Multi-pass membrane protein</topology>
    </subcellularLocation>
</comment>
<keyword evidence="7" id="KW-1185">Reference proteome</keyword>
<name>A0A1M6IMG2_9BACT</name>
<evidence type="ECO:0000256" key="3">
    <source>
        <dbReference type="ARBA" id="ARBA00022989"/>
    </source>
</evidence>
<comment type="similarity">
    <text evidence="5">Belongs to the 4-toluene sulfonate uptake permease (TSUP) (TC 2.A.102) family.</text>
</comment>
<dbReference type="STRING" id="1168035.SAMN05444280_11749"/>
<feature type="transmembrane region" description="Helical" evidence="5">
    <location>
        <begin position="185"/>
        <end position="208"/>
    </location>
</feature>
<dbReference type="AlphaFoldDB" id="A0A1M6IMG2"/>
<accession>A0A1M6IMG2</accession>
<feature type="transmembrane region" description="Helical" evidence="5">
    <location>
        <begin position="215"/>
        <end position="234"/>
    </location>
</feature>
<gene>
    <name evidence="6" type="ORF">SAMN05444280_11749</name>
</gene>
<evidence type="ECO:0000256" key="2">
    <source>
        <dbReference type="ARBA" id="ARBA00022692"/>
    </source>
</evidence>